<evidence type="ECO:0000313" key="1">
    <source>
        <dbReference type="EMBL" id="QQP50774.1"/>
    </source>
</evidence>
<sequence length="52" mass="6206">MASKFHRPSKTAYSQQYLHAYLRLLGYQEDKRVRSWRIQRSLSIQDIGSSFT</sequence>
<dbReference type="EMBL" id="CP045896">
    <property type="protein sequence ID" value="QQP50774.1"/>
    <property type="molecule type" value="Genomic_DNA"/>
</dbReference>
<dbReference type="AlphaFoldDB" id="A0A7T8HIY0"/>
<name>A0A7T8HIY0_CALRO</name>
<protein>
    <submittedName>
        <fullName evidence="1">Uncharacterized protein</fullName>
    </submittedName>
</protein>
<dbReference type="Proteomes" id="UP000595437">
    <property type="component" value="Chromosome 7"/>
</dbReference>
<gene>
    <name evidence="1" type="ORF">FKW44_011898</name>
</gene>
<evidence type="ECO:0000313" key="2">
    <source>
        <dbReference type="Proteomes" id="UP000595437"/>
    </source>
</evidence>
<organism evidence="1 2">
    <name type="scientific">Caligus rogercresseyi</name>
    <name type="common">Sea louse</name>
    <dbReference type="NCBI Taxonomy" id="217165"/>
    <lineage>
        <taxon>Eukaryota</taxon>
        <taxon>Metazoa</taxon>
        <taxon>Ecdysozoa</taxon>
        <taxon>Arthropoda</taxon>
        <taxon>Crustacea</taxon>
        <taxon>Multicrustacea</taxon>
        <taxon>Hexanauplia</taxon>
        <taxon>Copepoda</taxon>
        <taxon>Siphonostomatoida</taxon>
        <taxon>Caligidae</taxon>
        <taxon>Caligus</taxon>
    </lineage>
</organism>
<reference evidence="2" key="1">
    <citation type="submission" date="2021-01" db="EMBL/GenBank/DDBJ databases">
        <title>Caligus Genome Assembly.</title>
        <authorList>
            <person name="Gallardo-Escarate C."/>
        </authorList>
    </citation>
    <scope>NUCLEOTIDE SEQUENCE [LARGE SCALE GENOMIC DNA]</scope>
</reference>
<keyword evidence="2" id="KW-1185">Reference proteome</keyword>
<proteinExistence type="predicted"/>
<accession>A0A7T8HIY0</accession>